<evidence type="ECO:0000313" key="3">
    <source>
        <dbReference type="Proteomes" id="UP000016927"/>
    </source>
</evidence>
<sequence>MLNLTICYLFLFYTLATTSKRKNDENDTIDFYFNRHKRQNDDLALVDLIQSYESFMNPDERSYTNGDYLNIGMNDFEAFSFVNLTHANESTAGPKESNETNNNLIGLSSIETAANFNEDKTEHEDEINHEAGTEHKDEINYEDEIDHKVNDEEENPEEEEILVINDSSSDIEIIQEYVIKQKNKEDDVTIPKKTINIGNEGVVLHTTIKDIIEQVIIQTTSQILGTDHQVIQEKEVANINFAVNNNEYIVNAITETEESFQHNDSSNTYSGVLD</sequence>
<dbReference type="AlphaFoldDB" id="R0M7X1"/>
<feature type="chain" id="PRO_5004345032" evidence="1">
    <location>
        <begin position="17"/>
        <end position="274"/>
    </location>
</feature>
<keyword evidence="1" id="KW-0732">Signal</keyword>
<proteinExistence type="predicted"/>
<evidence type="ECO:0000256" key="1">
    <source>
        <dbReference type="SAM" id="SignalP"/>
    </source>
</evidence>
<dbReference type="EMBL" id="KB908946">
    <property type="protein sequence ID" value="EOB14094.1"/>
    <property type="molecule type" value="Genomic_DNA"/>
</dbReference>
<keyword evidence="3" id="KW-1185">Reference proteome</keyword>
<dbReference type="Proteomes" id="UP000016927">
    <property type="component" value="Unassembled WGS sequence"/>
</dbReference>
<name>R0M7X1_NOSB1</name>
<protein>
    <submittedName>
        <fullName evidence="2">Uncharacterized protein</fullName>
    </submittedName>
</protein>
<dbReference type="HOGENOM" id="CLU_1015978_0_0_1"/>
<reference evidence="2 3" key="1">
    <citation type="journal article" date="2013" name="BMC Genomics">
        <title>Comparative genomics of parasitic silkworm microsporidia reveal an association between genome expansion and host adaptation.</title>
        <authorList>
            <person name="Pan G."/>
            <person name="Xu J."/>
            <person name="Li T."/>
            <person name="Xia Q."/>
            <person name="Liu S.L."/>
            <person name="Zhang G."/>
            <person name="Li S."/>
            <person name="Li C."/>
            <person name="Liu H."/>
            <person name="Yang L."/>
            <person name="Liu T."/>
            <person name="Zhang X."/>
            <person name="Wu Z."/>
            <person name="Fan W."/>
            <person name="Dang X."/>
            <person name="Xiang H."/>
            <person name="Tao M."/>
            <person name="Li Y."/>
            <person name="Hu J."/>
            <person name="Li Z."/>
            <person name="Lin L."/>
            <person name="Luo J."/>
            <person name="Geng L."/>
            <person name="Wang L."/>
            <person name="Long M."/>
            <person name="Wan Y."/>
            <person name="He N."/>
            <person name="Zhang Z."/>
            <person name="Lu C."/>
            <person name="Keeling P.J."/>
            <person name="Wang J."/>
            <person name="Xiang Z."/>
            <person name="Zhou Z."/>
        </authorList>
    </citation>
    <scope>NUCLEOTIDE SEQUENCE [LARGE SCALE GENOMIC DNA]</scope>
    <source>
        <strain evidence="3">CQ1 / CVCC 102059</strain>
    </source>
</reference>
<feature type="signal peptide" evidence="1">
    <location>
        <begin position="1"/>
        <end position="16"/>
    </location>
</feature>
<dbReference type="VEuPathDB" id="MicrosporidiaDB:NBO_38g0005"/>
<gene>
    <name evidence="2" type="ORF">NBO_38g0005</name>
</gene>
<evidence type="ECO:0000313" key="2">
    <source>
        <dbReference type="EMBL" id="EOB14094.1"/>
    </source>
</evidence>
<accession>R0M7X1</accession>
<organism evidence="2 3">
    <name type="scientific">Nosema bombycis (strain CQ1 / CVCC 102059)</name>
    <name type="common">Microsporidian parasite</name>
    <name type="synonym">Pebrine of silkworm</name>
    <dbReference type="NCBI Taxonomy" id="578461"/>
    <lineage>
        <taxon>Eukaryota</taxon>
        <taxon>Fungi</taxon>
        <taxon>Fungi incertae sedis</taxon>
        <taxon>Microsporidia</taxon>
        <taxon>Nosematidae</taxon>
        <taxon>Nosema</taxon>
    </lineage>
</organism>